<keyword evidence="4 12" id="KW-0227">DNA damage</keyword>
<dbReference type="GO" id="GO:0006260">
    <property type="term" value="P:DNA replication"/>
    <property type="evidence" value="ECO:0007669"/>
    <property type="project" value="UniProtKB-UniRule"/>
</dbReference>
<keyword evidence="5 12" id="KW-0378">Hydrolase</keyword>
<dbReference type="InterPro" id="IPR036388">
    <property type="entry name" value="WH-like_DNA-bd_sf"/>
</dbReference>
<keyword evidence="7 12" id="KW-0805">Transcription regulation</keyword>
<feature type="domain" description="Peptidase S24/S26A/S26B/S26C" evidence="14">
    <location>
        <begin position="88"/>
        <end position="211"/>
    </location>
</feature>
<evidence type="ECO:0000313" key="16">
    <source>
        <dbReference type="EMBL" id="ABU57172.1"/>
    </source>
</evidence>
<comment type="catalytic activity">
    <reaction evidence="12">
        <text>Hydrolysis of Ala-|-Gly bond in repressor LexA.</text>
        <dbReference type="EC" id="3.4.21.88"/>
    </reaction>
</comment>
<dbReference type="InterPro" id="IPR039418">
    <property type="entry name" value="LexA-like"/>
</dbReference>
<feature type="active site" description="For autocatalytic cleavage activity" evidence="12">
    <location>
        <position position="137"/>
    </location>
</feature>
<sequence length="218" mass="24196">MRSSDQLSARQRDILAFIEAFTQEHGYPPSIREIQDGLHISSTSVVAYNLRALESKGLIDRDGRVSRGIKLKNMLPVALNPARGGRVPLLGVITAGQPLPNPEDTSTAAVEMIEVPPDVAPPEKLQDVYALKVRGHSMIDALIDDDDIVLLRYQETAENGQMVAVRIEDDNAVTLKRFYREGDKVRLQPANVTMEPIYVDATKVHIQGRVVGVMRSMW</sequence>
<dbReference type="InterPro" id="IPR050077">
    <property type="entry name" value="LexA_repressor"/>
</dbReference>
<dbReference type="InterPro" id="IPR036286">
    <property type="entry name" value="LexA/Signal_pep-like_sf"/>
</dbReference>
<comment type="subunit">
    <text evidence="12">Homodimer.</text>
</comment>
<dbReference type="PANTHER" id="PTHR33516:SF2">
    <property type="entry name" value="LEXA REPRESSOR-RELATED"/>
    <property type="match status" value="1"/>
</dbReference>
<evidence type="ECO:0000256" key="3">
    <source>
        <dbReference type="ARBA" id="ARBA00022705"/>
    </source>
</evidence>
<dbReference type="Pfam" id="PF01726">
    <property type="entry name" value="LexA_DNA_bind"/>
    <property type="match status" value="1"/>
</dbReference>
<dbReference type="EC" id="3.4.21.88" evidence="12"/>
<dbReference type="PANTHER" id="PTHR33516">
    <property type="entry name" value="LEXA REPRESSOR"/>
    <property type="match status" value="1"/>
</dbReference>
<dbReference type="SUPFAM" id="SSF46785">
    <property type="entry name" value="Winged helix' DNA-binding domain"/>
    <property type="match status" value="1"/>
</dbReference>
<keyword evidence="8 12" id="KW-0238">DNA-binding</keyword>
<dbReference type="GO" id="GO:0003677">
    <property type="term" value="F:DNA binding"/>
    <property type="evidence" value="ECO:0007669"/>
    <property type="project" value="UniProtKB-UniRule"/>
</dbReference>
<protein>
    <recommendedName>
        <fullName evidence="12">LexA repressor</fullName>
        <ecNumber evidence="12">3.4.21.88</ecNumber>
    </recommendedName>
</protein>
<feature type="domain" description="LexA repressor DNA-binding" evidence="15">
    <location>
        <begin position="5"/>
        <end position="68"/>
    </location>
</feature>
<evidence type="ECO:0000256" key="1">
    <source>
        <dbReference type="ARBA" id="ARBA00007484"/>
    </source>
</evidence>
<dbReference type="OrthoDB" id="9802364at2"/>
<dbReference type="AlphaFoldDB" id="A7NI72"/>
<dbReference type="InterPro" id="IPR006199">
    <property type="entry name" value="LexA_DNA-bd_dom"/>
</dbReference>
<dbReference type="MEROPS" id="S24.001"/>
<comment type="similarity">
    <text evidence="1 12 13">Belongs to the peptidase S24 family.</text>
</comment>
<reference evidence="16 17" key="1">
    <citation type="submission" date="2007-08" db="EMBL/GenBank/DDBJ databases">
        <title>Complete sequence of Roseiflexus castenholzii DSM 13941.</title>
        <authorList>
            <consortium name="US DOE Joint Genome Institute"/>
            <person name="Copeland A."/>
            <person name="Lucas S."/>
            <person name="Lapidus A."/>
            <person name="Barry K."/>
            <person name="Glavina del Rio T."/>
            <person name="Dalin E."/>
            <person name="Tice H."/>
            <person name="Pitluck S."/>
            <person name="Thompson L.S."/>
            <person name="Brettin T."/>
            <person name="Bruce D."/>
            <person name="Detter J.C."/>
            <person name="Han C."/>
            <person name="Tapia R."/>
            <person name="Schmutz J."/>
            <person name="Larimer F."/>
            <person name="Land M."/>
            <person name="Hauser L."/>
            <person name="Kyrpides N."/>
            <person name="Mikhailova N."/>
            <person name="Bryant D.A."/>
            <person name="Hanada S."/>
            <person name="Tsukatani Y."/>
            <person name="Richardson P."/>
        </authorList>
    </citation>
    <scope>NUCLEOTIDE SEQUENCE [LARGE SCALE GENOMIC DNA]</scope>
    <source>
        <strain evidence="17">DSM 13941 / HLO8</strain>
    </source>
</reference>
<keyword evidence="2 12" id="KW-0678">Repressor</keyword>
<name>A7NI72_ROSCS</name>
<evidence type="ECO:0000256" key="12">
    <source>
        <dbReference type="HAMAP-Rule" id="MF_00015"/>
    </source>
</evidence>
<dbReference type="InterPro" id="IPR006197">
    <property type="entry name" value="Peptidase_S24_LexA"/>
</dbReference>
<dbReference type="GO" id="GO:0004252">
    <property type="term" value="F:serine-type endopeptidase activity"/>
    <property type="evidence" value="ECO:0007669"/>
    <property type="project" value="UniProtKB-UniRule"/>
</dbReference>
<comment type="function">
    <text evidence="12">Represses a number of genes involved in the response to DNA damage (SOS response), including recA and lexA. In the presence of single-stranded DNA, RecA interacts with LexA causing an autocatalytic cleavage which disrupts the DNA-binding part of LexA, leading to derepression of the SOS regulon and eventually DNA repair.</text>
</comment>
<dbReference type="EMBL" id="CP000804">
    <property type="protein sequence ID" value="ABU57172.1"/>
    <property type="molecule type" value="Genomic_DNA"/>
</dbReference>
<keyword evidence="9 12" id="KW-0804">Transcription</keyword>
<dbReference type="GO" id="GO:0006508">
    <property type="term" value="P:proteolysis"/>
    <property type="evidence" value="ECO:0007669"/>
    <property type="project" value="InterPro"/>
</dbReference>
<dbReference type="KEGG" id="rca:Rcas_1071"/>
<evidence type="ECO:0000259" key="15">
    <source>
        <dbReference type="Pfam" id="PF01726"/>
    </source>
</evidence>
<keyword evidence="3 12" id="KW-0235">DNA replication</keyword>
<proteinExistence type="inferred from homology"/>
<dbReference type="GO" id="GO:0045892">
    <property type="term" value="P:negative regulation of DNA-templated transcription"/>
    <property type="evidence" value="ECO:0007669"/>
    <property type="project" value="UniProtKB-UniRule"/>
</dbReference>
<evidence type="ECO:0000256" key="8">
    <source>
        <dbReference type="ARBA" id="ARBA00023125"/>
    </source>
</evidence>
<evidence type="ECO:0000259" key="14">
    <source>
        <dbReference type="Pfam" id="PF00717"/>
    </source>
</evidence>
<keyword evidence="11 12" id="KW-0742">SOS response</keyword>
<keyword evidence="10 12" id="KW-0234">DNA repair</keyword>
<evidence type="ECO:0000256" key="9">
    <source>
        <dbReference type="ARBA" id="ARBA00023163"/>
    </source>
</evidence>
<dbReference type="InterPro" id="IPR036390">
    <property type="entry name" value="WH_DNA-bd_sf"/>
</dbReference>
<feature type="active site" description="For autocatalytic cleavage activity" evidence="12">
    <location>
        <position position="176"/>
    </location>
</feature>
<dbReference type="eggNOG" id="COG1974">
    <property type="taxonomic scope" value="Bacteria"/>
</dbReference>
<evidence type="ECO:0000256" key="13">
    <source>
        <dbReference type="RuleBase" id="RU003991"/>
    </source>
</evidence>
<keyword evidence="6 12" id="KW-0068">Autocatalytic cleavage</keyword>
<dbReference type="Gene3D" id="2.10.109.10">
    <property type="entry name" value="Umud Fragment, subunit A"/>
    <property type="match status" value="1"/>
</dbReference>
<dbReference type="InterPro" id="IPR015927">
    <property type="entry name" value="Peptidase_S24_S26A/B/C"/>
</dbReference>
<dbReference type="STRING" id="383372.Rcas_1071"/>
<evidence type="ECO:0000256" key="5">
    <source>
        <dbReference type="ARBA" id="ARBA00022801"/>
    </source>
</evidence>
<evidence type="ECO:0000313" key="17">
    <source>
        <dbReference type="Proteomes" id="UP000000263"/>
    </source>
</evidence>
<dbReference type="RefSeq" id="WP_012119602.1">
    <property type="nucleotide sequence ID" value="NC_009767.1"/>
</dbReference>
<dbReference type="HOGENOM" id="CLU_066192_45_2_0"/>
<dbReference type="Gene3D" id="1.10.10.10">
    <property type="entry name" value="Winged helix-like DNA-binding domain superfamily/Winged helix DNA-binding domain"/>
    <property type="match status" value="1"/>
</dbReference>
<evidence type="ECO:0000256" key="6">
    <source>
        <dbReference type="ARBA" id="ARBA00022813"/>
    </source>
</evidence>
<dbReference type="Proteomes" id="UP000000263">
    <property type="component" value="Chromosome"/>
</dbReference>
<evidence type="ECO:0000256" key="10">
    <source>
        <dbReference type="ARBA" id="ARBA00023204"/>
    </source>
</evidence>
<dbReference type="GO" id="GO:0009432">
    <property type="term" value="P:SOS response"/>
    <property type="evidence" value="ECO:0007669"/>
    <property type="project" value="UniProtKB-UniRule"/>
</dbReference>
<dbReference type="NCBIfam" id="TIGR00498">
    <property type="entry name" value="lexA"/>
    <property type="match status" value="1"/>
</dbReference>
<evidence type="ECO:0000256" key="2">
    <source>
        <dbReference type="ARBA" id="ARBA00022491"/>
    </source>
</evidence>
<keyword evidence="17" id="KW-1185">Reference proteome</keyword>
<accession>A7NI72</accession>
<evidence type="ECO:0000256" key="11">
    <source>
        <dbReference type="ARBA" id="ARBA00023236"/>
    </source>
</evidence>
<gene>
    <name evidence="12" type="primary">lexA</name>
    <name evidence="16" type="ordered locus">Rcas_1071</name>
</gene>
<feature type="site" description="Cleavage; by autolysis" evidence="12">
    <location>
        <begin position="95"/>
        <end position="96"/>
    </location>
</feature>
<feature type="DNA-binding region" description="H-T-H motif" evidence="12">
    <location>
        <begin position="31"/>
        <end position="51"/>
    </location>
</feature>
<evidence type="ECO:0000256" key="7">
    <source>
        <dbReference type="ARBA" id="ARBA00023015"/>
    </source>
</evidence>
<dbReference type="PRINTS" id="PR00726">
    <property type="entry name" value="LEXASERPTASE"/>
</dbReference>
<dbReference type="GO" id="GO:0006281">
    <property type="term" value="P:DNA repair"/>
    <property type="evidence" value="ECO:0007669"/>
    <property type="project" value="UniProtKB-UniRule"/>
</dbReference>
<dbReference type="InterPro" id="IPR006200">
    <property type="entry name" value="LexA"/>
</dbReference>
<evidence type="ECO:0000256" key="4">
    <source>
        <dbReference type="ARBA" id="ARBA00022763"/>
    </source>
</evidence>
<dbReference type="HAMAP" id="MF_00015">
    <property type="entry name" value="LexA"/>
    <property type="match status" value="1"/>
</dbReference>
<organism evidence="16 17">
    <name type="scientific">Roseiflexus castenholzii (strain DSM 13941 / HLO8)</name>
    <dbReference type="NCBI Taxonomy" id="383372"/>
    <lineage>
        <taxon>Bacteria</taxon>
        <taxon>Bacillati</taxon>
        <taxon>Chloroflexota</taxon>
        <taxon>Chloroflexia</taxon>
        <taxon>Chloroflexales</taxon>
        <taxon>Roseiflexineae</taxon>
        <taxon>Roseiflexaceae</taxon>
        <taxon>Roseiflexus</taxon>
    </lineage>
</organism>
<dbReference type="SUPFAM" id="SSF51306">
    <property type="entry name" value="LexA/Signal peptidase"/>
    <property type="match status" value="1"/>
</dbReference>
<dbReference type="CDD" id="cd06529">
    <property type="entry name" value="S24_LexA-like"/>
    <property type="match status" value="1"/>
</dbReference>
<dbReference type="Pfam" id="PF00717">
    <property type="entry name" value="Peptidase_S24"/>
    <property type="match status" value="1"/>
</dbReference>